<dbReference type="OrthoDB" id="27140at2759"/>
<comment type="caution">
    <text evidence="4">The sequence shown here is derived from an EMBL/GenBank/DDBJ whole genome shotgun (WGS) entry which is preliminary data.</text>
</comment>
<organism evidence="4 5">
    <name type="scientific">Linnemannia gamsii</name>
    <dbReference type="NCBI Taxonomy" id="64522"/>
    <lineage>
        <taxon>Eukaryota</taxon>
        <taxon>Fungi</taxon>
        <taxon>Fungi incertae sedis</taxon>
        <taxon>Mucoromycota</taxon>
        <taxon>Mortierellomycotina</taxon>
        <taxon>Mortierellomycetes</taxon>
        <taxon>Mortierellales</taxon>
        <taxon>Mortierellaceae</taxon>
        <taxon>Linnemannia</taxon>
    </lineage>
</organism>
<proteinExistence type="predicted"/>
<dbReference type="SUPFAM" id="SSF47923">
    <property type="entry name" value="Ypt/Rab-GAP domain of gyp1p"/>
    <property type="match status" value="2"/>
</dbReference>
<evidence type="ECO:0000259" key="3">
    <source>
        <dbReference type="PROSITE" id="PS50086"/>
    </source>
</evidence>
<dbReference type="PANTHER" id="PTHR22957:SF337">
    <property type="entry name" value="TBC1 DOMAIN FAMILY MEMBER 5"/>
    <property type="match status" value="1"/>
</dbReference>
<feature type="region of interest" description="Disordered" evidence="2">
    <location>
        <begin position="231"/>
        <end position="260"/>
    </location>
</feature>
<keyword evidence="5" id="KW-1185">Reference proteome</keyword>
<protein>
    <submittedName>
        <fullName evidence="4">TBC1 domain, member 5</fullName>
    </submittedName>
</protein>
<feature type="compositionally biased region" description="Low complexity" evidence="2">
    <location>
        <begin position="543"/>
        <end position="571"/>
    </location>
</feature>
<evidence type="ECO:0000313" key="4">
    <source>
        <dbReference type="EMBL" id="KAG0298649.1"/>
    </source>
</evidence>
<dbReference type="Pfam" id="PF00566">
    <property type="entry name" value="RabGAP-TBC"/>
    <property type="match status" value="2"/>
</dbReference>
<dbReference type="PROSITE" id="PS50086">
    <property type="entry name" value="TBC_RABGAP"/>
    <property type="match status" value="1"/>
</dbReference>
<feature type="compositionally biased region" description="Pro residues" evidence="2">
    <location>
        <begin position="781"/>
        <end position="790"/>
    </location>
</feature>
<dbReference type="EMBL" id="JAAAIN010001977">
    <property type="protein sequence ID" value="KAG0298649.1"/>
    <property type="molecule type" value="Genomic_DNA"/>
</dbReference>
<feature type="compositionally biased region" description="Polar residues" evidence="2">
    <location>
        <begin position="607"/>
        <end position="620"/>
    </location>
</feature>
<keyword evidence="1" id="KW-0343">GTPase activation</keyword>
<feature type="compositionally biased region" description="Basic and acidic residues" evidence="2">
    <location>
        <begin position="621"/>
        <end position="630"/>
    </location>
</feature>
<feature type="compositionally biased region" description="Polar residues" evidence="2">
    <location>
        <begin position="699"/>
        <end position="718"/>
    </location>
</feature>
<dbReference type="AlphaFoldDB" id="A0A9P6QUT7"/>
<evidence type="ECO:0000256" key="1">
    <source>
        <dbReference type="ARBA" id="ARBA00022468"/>
    </source>
</evidence>
<feature type="compositionally biased region" description="Low complexity" evidence="2">
    <location>
        <begin position="801"/>
        <end position="825"/>
    </location>
</feature>
<dbReference type="SMART" id="SM00164">
    <property type="entry name" value="TBC"/>
    <property type="match status" value="1"/>
</dbReference>
<sequence length="936" mass="101980">MNTLKGAREKWTEVFEVPNLSLDSLKARALSQQSNLGIDGIRSVCWKVYLGCIPTLEISTWPFAMTTEREQYVELRQKYIRAIGADDGPEPDLELNNPLSLAEDSPWQQFFVDSELKKIIKQDVERTFPDNDYFRSEKVQDQLNDILFIYCKINHDVSYRQGMHELLAHILWVVSSESLDTQNNPGASSDAMLDVMRSVLDSKFIEHDTFALFSSLMSRAKPWYEFSDEGFASKRPRPPNNTHNAQPFGKSDTPEPPPGKQTPVIEWSLKIFQYLERVDNELYMHLKSLEIQPQLFGIRWFRLLFGREFPMDEVLNLWDGIFAKDPSLNICIFIGLALLLRIRDELLEEDFAGCLHKLMRYPSVKDVHQFIPQALRLQKMPNAAGGQEIIRQNYVLAGKPLPPLPPVADAEHGGQYHQQQQQHHQNPYQQHQQHRDSSPSPIPQQRRQHQGGHYQDHHKTQSGSFPGNGVFSQHLPPAALDAIKPVAEGFVHVTKNVLESKGGAAINKAIHDMKKNTQSYIRKANAPPTASATPDFPPMFEQVVSSVSRQSTTSRHAPPQQQQTARQQPYQDSHTGGGNINADKLQAQLGQIVAKALVILESEFVSPSTGGVSNEANPSKESPDVGSDKLPSKAALAAISGLEHVRDILLGFTKDLDPLVIESGMLDKSVAAVPSPAPKAHYSPKVAAQSIPPVERTPINATRQDTLHPNTKNGPSRSTSDHSIERQILSRNSSQASDYNGISGGDPQDYRFNAAGIASSGSTPPPTAFPVTSMAETYLPAPVPPPPAPKPFSFDDLLGDSTTESLSSSSSSASRKGSPPSSRGKTGSGLAGSGLTNKVKSPRSSLANSQFSWMLDDSGDDALSPSSTAAKVGGGGAGGVSRSSLDLFSPGSSRMKIDPLAGSVSRGSGMLGGGSGSAGLAAGGNQALEDDDPLRT</sequence>
<dbReference type="PANTHER" id="PTHR22957">
    <property type="entry name" value="TBC1 DOMAIN FAMILY MEMBER GTPASE-ACTIVATING PROTEIN"/>
    <property type="match status" value="1"/>
</dbReference>
<dbReference type="Gene3D" id="1.10.472.80">
    <property type="entry name" value="Ypt/Rab-GAP domain of gyp1p, domain 3"/>
    <property type="match status" value="1"/>
</dbReference>
<gene>
    <name evidence="4" type="primary">TBC1D5</name>
    <name evidence="4" type="ORF">BGZ97_003994</name>
</gene>
<feature type="domain" description="Rab-GAP TBC" evidence="3">
    <location>
        <begin position="36"/>
        <end position="325"/>
    </location>
</feature>
<feature type="region of interest" description="Disordered" evidence="2">
    <location>
        <begin position="543"/>
        <end position="581"/>
    </location>
</feature>
<evidence type="ECO:0000256" key="2">
    <source>
        <dbReference type="SAM" id="MobiDB-lite"/>
    </source>
</evidence>
<dbReference type="Proteomes" id="UP000823405">
    <property type="component" value="Unassembled WGS sequence"/>
</dbReference>
<accession>A0A9P6QUT7</accession>
<dbReference type="InterPro" id="IPR000195">
    <property type="entry name" value="Rab-GAP-TBC_dom"/>
</dbReference>
<reference evidence="4" key="1">
    <citation type="journal article" date="2020" name="Fungal Divers.">
        <title>Resolving the Mortierellaceae phylogeny through synthesis of multi-gene phylogenetics and phylogenomics.</title>
        <authorList>
            <person name="Vandepol N."/>
            <person name="Liber J."/>
            <person name="Desiro A."/>
            <person name="Na H."/>
            <person name="Kennedy M."/>
            <person name="Barry K."/>
            <person name="Grigoriev I.V."/>
            <person name="Miller A.N."/>
            <person name="O'Donnell K."/>
            <person name="Stajich J.E."/>
            <person name="Bonito G."/>
        </authorList>
    </citation>
    <scope>NUCLEOTIDE SEQUENCE</scope>
    <source>
        <strain evidence="4">NVP60</strain>
    </source>
</reference>
<feature type="region of interest" description="Disordered" evidence="2">
    <location>
        <begin position="607"/>
        <end position="630"/>
    </location>
</feature>
<evidence type="ECO:0000313" key="5">
    <source>
        <dbReference type="Proteomes" id="UP000823405"/>
    </source>
</evidence>
<feature type="compositionally biased region" description="Polar residues" evidence="2">
    <location>
        <begin position="729"/>
        <end position="740"/>
    </location>
</feature>
<dbReference type="InterPro" id="IPR035969">
    <property type="entry name" value="Rab-GAP_TBC_sf"/>
</dbReference>
<dbReference type="FunFam" id="1.10.472.80:FF:000038">
    <property type="entry name" value="TBC1 domain family member 5"/>
    <property type="match status" value="1"/>
</dbReference>
<feature type="compositionally biased region" description="Polar residues" evidence="2">
    <location>
        <begin position="834"/>
        <end position="852"/>
    </location>
</feature>
<name>A0A9P6QUT7_9FUNG</name>
<feature type="region of interest" description="Disordered" evidence="2">
    <location>
        <begin position="674"/>
        <end position="936"/>
    </location>
</feature>
<feature type="region of interest" description="Disordered" evidence="2">
    <location>
        <begin position="401"/>
        <end position="473"/>
    </location>
</feature>
<dbReference type="FunFam" id="1.10.8.270:FF:000031">
    <property type="entry name" value="TBC1 domain family member 5"/>
    <property type="match status" value="1"/>
</dbReference>
<dbReference type="Gene3D" id="1.10.8.270">
    <property type="entry name" value="putative rabgap domain of human tbc1 domain family member 14 like domains"/>
    <property type="match status" value="1"/>
</dbReference>
<dbReference type="GO" id="GO:0005096">
    <property type="term" value="F:GTPase activator activity"/>
    <property type="evidence" value="ECO:0007669"/>
    <property type="project" value="UniProtKB-KW"/>
</dbReference>
<feature type="compositionally biased region" description="Low complexity" evidence="2">
    <location>
        <begin position="415"/>
        <end position="431"/>
    </location>
</feature>